<name>A0A8J8NPD3_HALGN</name>
<dbReference type="AlphaFoldDB" id="A0A8J8NPD3"/>
<sequence>MMPCDVCSAYIYRYKMQWDQKQACQVLETEGGLTSACRPSISPNLIGIIINTFQEEVSNALLRLWGQYRVKEQVH</sequence>
<accession>A0A8J8NPD3</accession>
<dbReference type="EMBL" id="RRYP01010117">
    <property type="protein sequence ID" value="TNV78598.1"/>
    <property type="molecule type" value="Genomic_DNA"/>
</dbReference>
<proteinExistence type="predicted"/>
<comment type="caution">
    <text evidence="1">The sequence shown here is derived from an EMBL/GenBank/DDBJ whole genome shotgun (WGS) entry which is preliminary data.</text>
</comment>
<evidence type="ECO:0000313" key="2">
    <source>
        <dbReference type="Proteomes" id="UP000785679"/>
    </source>
</evidence>
<protein>
    <submittedName>
        <fullName evidence="1">Uncharacterized protein</fullName>
    </submittedName>
</protein>
<reference evidence="1" key="1">
    <citation type="submission" date="2019-06" db="EMBL/GenBank/DDBJ databases">
        <authorList>
            <person name="Zheng W."/>
        </authorList>
    </citation>
    <scope>NUCLEOTIDE SEQUENCE</scope>
    <source>
        <strain evidence="1">QDHG01</strain>
    </source>
</reference>
<keyword evidence="2" id="KW-1185">Reference proteome</keyword>
<dbReference type="Proteomes" id="UP000785679">
    <property type="component" value="Unassembled WGS sequence"/>
</dbReference>
<gene>
    <name evidence="1" type="ORF">FGO68_gene3469</name>
</gene>
<evidence type="ECO:0000313" key="1">
    <source>
        <dbReference type="EMBL" id="TNV78598.1"/>
    </source>
</evidence>
<organism evidence="1 2">
    <name type="scientific">Halteria grandinella</name>
    <dbReference type="NCBI Taxonomy" id="5974"/>
    <lineage>
        <taxon>Eukaryota</taxon>
        <taxon>Sar</taxon>
        <taxon>Alveolata</taxon>
        <taxon>Ciliophora</taxon>
        <taxon>Intramacronucleata</taxon>
        <taxon>Spirotrichea</taxon>
        <taxon>Stichotrichia</taxon>
        <taxon>Sporadotrichida</taxon>
        <taxon>Halteriidae</taxon>
        <taxon>Halteria</taxon>
    </lineage>
</organism>